<gene>
    <name evidence="1" type="ORF">FCALED_LOCUS16512</name>
</gene>
<reference evidence="1" key="1">
    <citation type="submission" date="2021-06" db="EMBL/GenBank/DDBJ databases">
        <authorList>
            <person name="Kallberg Y."/>
            <person name="Tangrot J."/>
            <person name="Rosling A."/>
        </authorList>
    </citation>
    <scope>NUCLEOTIDE SEQUENCE</scope>
    <source>
        <strain evidence="1">UK204</strain>
    </source>
</reference>
<comment type="caution">
    <text evidence="1">The sequence shown here is derived from an EMBL/GenBank/DDBJ whole genome shotgun (WGS) entry which is preliminary data.</text>
</comment>
<organism evidence="1 2">
    <name type="scientific">Funneliformis caledonium</name>
    <dbReference type="NCBI Taxonomy" id="1117310"/>
    <lineage>
        <taxon>Eukaryota</taxon>
        <taxon>Fungi</taxon>
        <taxon>Fungi incertae sedis</taxon>
        <taxon>Mucoromycota</taxon>
        <taxon>Glomeromycotina</taxon>
        <taxon>Glomeromycetes</taxon>
        <taxon>Glomerales</taxon>
        <taxon>Glomeraceae</taxon>
        <taxon>Funneliformis</taxon>
    </lineage>
</organism>
<sequence>MSDNLGYENLKELDNLEIIVIVDNAVDTLSSSNANIGNIA</sequence>
<dbReference type="EMBL" id="CAJVPQ010019673">
    <property type="protein sequence ID" value="CAG8754468.1"/>
    <property type="molecule type" value="Genomic_DNA"/>
</dbReference>
<accession>A0A9N9J0S9</accession>
<evidence type="ECO:0000313" key="1">
    <source>
        <dbReference type="EMBL" id="CAG8754468.1"/>
    </source>
</evidence>
<dbReference type="Proteomes" id="UP000789570">
    <property type="component" value="Unassembled WGS sequence"/>
</dbReference>
<name>A0A9N9J0S9_9GLOM</name>
<protein>
    <submittedName>
        <fullName evidence="1">703_t:CDS:1</fullName>
    </submittedName>
</protein>
<proteinExistence type="predicted"/>
<evidence type="ECO:0000313" key="2">
    <source>
        <dbReference type="Proteomes" id="UP000789570"/>
    </source>
</evidence>
<feature type="non-terminal residue" evidence="1">
    <location>
        <position position="40"/>
    </location>
</feature>
<keyword evidence="2" id="KW-1185">Reference proteome</keyword>
<dbReference type="AlphaFoldDB" id="A0A9N9J0S9"/>